<dbReference type="EMBL" id="JACEIK010009254">
    <property type="protein sequence ID" value="MCE3052155.1"/>
    <property type="molecule type" value="Genomic_DNA"/>
</dbReference>
<organism evidence="2 3">
    <name type="scientific">Datura stramonium</name>
    <name type="common">Jimsonweed</name>
    <name type="synonym">Common thornapple</name>
    <dbReference type="NCBI Taxonomy" id="4076"/>
    <lineage>
        <taxon>Eukaryota</taxon>
        <taxon>Viridiplantae</taxon>
        <taxon>Streptophyta</taxon>
        <taxon>Embryophyta</taxon>
        <taxon>Tracheophyta</taxon>
        <taxon>Spermatophyta</taxon>
        <taxon>Magnoliopsida</taxon>
        <taxon>eudicotyledons</taxon>
        <taxon>Gunneridae</taxon>
        <taxon>Pentapetalae</taxon>
        <taxon>asterids</taxon>
        <taxon>lamiids</taxon>
        <taxon>Solanales</taxon>
        <taxon>Solanaceae</taxon>
        <taxon>Solanoideae</taxon>
        <taxon>Datureae</taxon>
        <taxon>Datura</taxon>
    </lineage>
</organism>
<reference evidence="2 3" key="1">
    <citation type="journal article" date="2021" name="BMC Genomics">
        <title>Datura genome reveals duplications of psychoactive alkaloid biosynthetic genes and high mutation rate following tissue culture.</title>
        <authorList>
            <person name="Rajewski A."/>
            <person name="Carter-House D."/>
            <person name="Stajich J."/>
            <person name="Litt A."/>
        </authorList>
    </citation>
    <scope>NUCLEOTIDE SEQUENCE [LARGE SCALE GENOMIC DNA]</scope>
    <source>
        <strain evidence="2">AR-01</strain>
    </source>
</reference>
<keyword evidence="3" id="KW-1185">Reference proteome</keyword>
<accession>A0ABS8WMS7</accession>
<evidence type="ECO:0000313" key="2">
    <source>
        <dbReference type="EMBL" id="MCE3052155.1"/>
    </source>
</evidence>
<proteinExistence type="predicted"/>
<dbReference type="Proteomes" id="UP000823775">
    <property type="component" value="Unassembled WGS sequence"/>
</dbReference>
<protein>
    <submittedName>
        <fullName evidence="2">Uncharacterized protein</fullName>
    </submittedName>
</protein>
<comment type="caution">
    <text evidence="2">The sequence shown here is derived from an EMBL/GenBank/DDBJ whole genome shotgun (WGS) entry which is preliminary data.</text>
</comment>
<feature type="region of interest" description="Disordered" evidence="1">
    <location>
        <begin position="65"/>
        <end position="85"/>
    </location>
</feature>
<evidence type="ECO:0000256" key="1">
    <source>
        <dbReference type="SAM" id="MobiDB-lite"/>
    </source>
</evidence>
<evidence type="ECO:0000313" key="3">
    <source>
        <dbReference type="Proteomes" id="UP000823775"/>
    </source>
</evidence>
<name>A0ABS8WMS7_DATST</name>
<gene>
    <name evidence="2" type="ORF">HAX54_051721</name>
</gene>
<feature type="compositionally biased region" description="Low complexity" evidence="1">
    <location>
        <begin position="72"/>
        <end position="83"/>
    </location>
</feature>
<sequence>MIANGQLVKAISRGLIHHRDLKFEARTWLDLVCARTVQADSVVTLAAKTGKDDLVMKWVKYTRNRTSPPPSASTHTSATPFHTAEFHNHTPPNLLNITQRAKIHESQLMGLAKAIPSMIQLAIKKALQLAKDNLTSLCSTVEVLEREVITLRKEVAALNAPSSTSYPTPCEPGVMLA</sequence>